<evidence type="ECO:0000313" key="1">
    <source>
        <dbReference type="EMBL" id="STE02273.1"/>
    </source>
</evidence>
<dbReference type="Pfam" id="PF12686">
    <property type="entry name" value="DUF3800"/>
    <property type="match status" value="1"/>
</dbReference>
<protein>
    <submittedName>
        <fullName evidence="1">Protein of uncharacterized function (DUF3800)</fullName>
    </submittedName>
</protein>
<dbReference type="RefSeq" id="WP_064226622.1">
    <property type="nucleotide sequence ID" value="NZ_BKBY01000096.1"/>
</dbReference>
<sequence>MTEKDNIGKLIWHIACDESGIDGQRFYGFGSLWMKYQRRGDFCQLIRELRSKHGFFEEIKWQKAHSKRYSEFYLELIDLFFRVPWLAFHCIVVEKSIVNKAFHNGDYDLARRKHFTNLITTKISSVISAHPERDSYFRIEVDPIASRYKKADEELNVIANNILNRKFGRKGIISSVVTKDSKASENIQLADFFLGAVMCAYQGKASSEAKIRVSNYVASYLGWDHLQYDTWHTERKFNIWYFYDKTRGPRDIETQNVSLKYPLPQKK</sequence>
<reference evidence="1 2" key="1">
    <citation type="submission" date="2018-06" db="EMBL/GenBank/DDBJ databases">
        <authorList>
            <consortium name="Pathogen Informatics"/>
            <person name="Doyle S."/>
        </authorList>
    </citation>
    <scope>NUCLEOTIDE SEQUENCE [LARGE SCALE GENOMIC DNA]</scope>
    <source>
        <strain evidence="1 2">NCTC10082</strain>
    </source>
</reference>
<organism evidence="1 2">
    <name type="scientific">Escherichia coli</name>
    <dbReference type="NCBI Taxonomy" id="562"/>
    <lineage>
        <taxon>Bacteria</taxon>
        <taxon>Pseudomonadati</taxon>
        <taxon>Pseudomonadota</taxon>
        <taxon>Gammaproteobacteria</taxon>
        <taxon>Enterobacterales</taxon>
        <taxon>Enterobacteriaceae</taxon>
        <taxon>Escherichia</taxon>
    </lineage>
</organism>
<proteinExistence type="predicted"/>
<dbReference type="EMBL" id="UFZA01000001">
    <property type="protein sequence ID" value="STE02273.1"/>
    <property type="molecule type" value="Genomic_DNA"/>
</dbReference>
<dbReference type="Proteomes" id="UP000255164">
    <property type="component" value="Unassembled WGS sequence"/>
</dbReference>
<accession>A0A2S8JTI3</accession>
<name>A0A2S8JTI3_ECOLX</name>
<gene>
    <name evidence="1" type="ORF">NCTC10082_00566</name>
</gene>
<dbReference type="InterPro" id="IPR024524">
    <property type="entry name" value="DUF3800"/>
</dbReference>
<dbReference type="AlphaFoldDB" id="A0A2S8JTI3"/>
<evidence type="ECO:0000313" key="2">
    <source>
        <dbReference type="Proteomes" id="UP000255164"/>
    </source>
</evidence>